<reference evidence="4" key="1">
    <citation type="submission" date="2023-10" db="EMBL/GenBank/DDBJ databases">
        <authorList>
            <person name="Hackl T."/>
        </authorList>
    </citation>
    <scope>NUCLEOTIDE SEQUENCE</scope>
</reference>
<dbReference type="InterPro" id="IPR013103">
    <property type="entry name" value="RVT_2"/>
</dbReference>
<dbReference type="EMBL" id="CAUWAG010000020">
    <property type="protein sequence ID" value="CAJ2514341.1"/>
    <property type="molecule type" value="Genomic_DNA"/>
</dbReference>
<comment type="subcellular location">
    <subcellularLocation>
        <location evidence="1">Mitochondrion</location>
    </subcellularLocation>
</comment>
<evidence type="ECO:0000256" key="1">
    <source>
        <dbReference type="ARBA" id="ARBA00004173"/>
    </source>
</evidence>
<accession>A0AAI8W094</accession>
<evidence type="ECO:0000259" key="3">
    <source>
        <dbReference type="Pfam" id="PF07727"/>
    </source>
</evidence>
<dbReference type="Proteomes" id="UP001295740">
    <property type="component" value="Unassembled WGS sequence"/>
</dbReference>
<comment type="caution">
    <text evidence="4">The sequence shown here is derived from an EMBL/GenBank/DDBJ whole genome shotgun (WGS) entry which is preliminary data.</text>
</comment>
<protein>
    <submittedName>
        <fullName evidence="4">Uu.00g024600.m01.CDS01</fullName>
    </submittedName>
</protein>
<dbReference type="Pfam" id="PF07727">
    <property type="entry name" value="RVT_2"/>
    <property type="match status" value="1"/>
</dbReference>
<proteinExistence type="predicted"/>
<gene>
    <name evidence="4" type="ORF">KHLLAP_LOCUS14809</name>
</gene>
<dbReference type="SUPFAM" id="SSF56672">
    <property type="entry name" value="DNA/RNA polymerases"/>
    <property type="match status" value="1"/>
</dbReference>
<dbReference type="GO" id="GO:0005739">
    <property type="term" value="C:mitochondrion"/>
    <property type="evidence" value="ECO:0007669"/>
    <property type="project" value="UniProtKB-SubCell"/>
</dbReference>
<evidence type="ECO:0000256" key="2">
    <source>
        <dbReference type="ARBA" id="ARBA00023128"/>
    </source>
</evidence>
<sequence length="167" mass="19285">MASAWWFEELSSKLKTIGFKPFHTDLCIFKDEKLGILLIIYVDDILIAAKAKADGDLVVYQLEAFFDLKNLGEVSEFLGYRVIRNLNHNQIFLCQEKYCKKILLKYADPDVKPVTTPWLLKAKIPSKWEPILDLKRKKKYLKYTGSLNYLSSGTRPDITYTVNKLSG</sequence>
<feature type="domain" description="Reverse transcriptase Ty1/copia-type" evidence="3">
    <location>
        <begin position="2"/>
        <end position="118"/>
    </location>
</feature>
<dbReference type="AlphaFoldDB" id="A0AAI8W094"/>
<keyword evidence="5" id="KW-1185">Reference proteome</keyword>
<evidence type="ECO:0000313" key="4">
    <source>
        <dbReference type="EMBL" id="CAJ2514341.1"/>
    </source>
</evidence>
<name>A0AAI8W094_9PEZI</name>
<keyword evidence="2" id="KW-0496">Mitochondrion</keyword>
<evidence type="ECO:0000313" key="5">
    <source>
        <dbReference type="Proteomes" id="UP001295740"/>
    </source>
</evidence>
<organism evidence="4 5">
    <name type="scientific">Anthostomella pinea</name>
    <dbReference type="NCBI Taxonomy" id="933095"/>
    <lineage>
        <taxon>Eukaryota</taxon>
        <taxon>Fungi</taxon>
        <taxon>Dikarya</taxon>
        <taxon>Ascomycota</taxon>
        <taxon>Pezizomycotina</taxon>
        <taxon>Sordariomycetes</taxon>
        <taxon>Xylariomycetidae</taxon>
        <taxon>Xylariales</taxon>
        <taxon>Xylariaceae</taxon>
        <taxon>Anthostomella</taxon>
    </lineage>
</organism>
<dbReference type="InterPro" id="IPR043502">
    <property type="entry name" value="DNA/RNA_pol_sf"/>
</dbReference>